<feature type="transmembrane region" description="Helical" evidence="10">
    <location>
        <begin position="506"/>
        <end position="523"/>
    </location>
</feature>
<evidence type="ECO:0000256" key="8">
    <source>
        <dbReference type="ARBA" id="ARBA00023303"/>
    </source>
</evidence>
<evidence type="ECO:0000259" key="11">
    <source>
        <dbReference type="SMART" id="SM01053"/>
    </source>
</evidence>
<sequence>MPVFLVEPANEKQRIDSTENLISETNDESSDANVTTSMQQIYDTGYDSTQLGSEPGVNESQLASERMQDWSREDEPDMGSISAAATTEHTGCSGNGTGGRINNGYSCPDIELQNYNTNSLDSKQDYSVVDKAMSELQMPRYQQLNLLSSSSSRRTHGLAGSHSLLNLDRTPTENAQDEPSTPKPTDYLIKGESRDTRPKNRESAISDIGADYMRVNGAIRQFKQLQKPVSTQSLPSATKMSYNAEEAGALVGGSSEYPRPEKANNNVKAEKDRTNHVGYRLGARKTLFEKRRKISDYSLALGMFGIVMMIMETELSFPWAGIYNKSSPYSLVMKSVISASTIALLSLIIAYHAVEVQIFAIDNCVEDWRIAMSLQRIGQIIVELVVCSIHPIPGTYDFIWTTVHHDGVTVTSEKVPIDILLSLPMFIRLYLICRVMLLHSKLFTDASSRSIGALNRISFNTRFVLKALMTICPGAVLLVFTLSLWIIASWTLRGCESYHDDQHKNLLNSMWMIAITFLSIGYGDLVPNTYCGRAIAVFTGIMGSGCTALVVAVIARKLELTRAEKHVHNFMMDSQLTKRMKNSAANVLRETWLIYKYTKLVKRVNTSKVRTHQRKFLQAIHSLRKVKVYQRKLTDQANTLVDLAKRMFQNGLEACPSVYISVPHIVYQQTQTNMFEMVTDMHLKQATVESRVDEIEEKLTSLQLQLEALPGAVAEHIAAIQEQKQQAQSPLSSTASKPHPNRPRAASLNSQRPMSPLPPLNAVGHRRPSRTSKSDNISSNA</sequence>
<dbReference type="PRINTS" id="PR01451">
    <property type="entry name" value="SKCHANNEL"/>
</dbReference>
<evidence type="ECO:0000256" key="5">
    <source>
        <dbReference type="ARBA" id="ARBA00022989"/>
    </source>
</evidence>
<feature type="transmembrane region" description="Helical" evidence="10">
    <location>
        <begin position="294"/>
        <end position="311"/>
    </location>
</feature>
<dbReference type="STRING" id="7574.A0A1S3HTQ2"/>
<evidence type="ECO:0000256" key="3">
    <source>
        <dbReference type="ARBA" id="ARBA00022692"/>
    </source>
</evidence>
<keyword evidence="5 10" id="KW-1133">Transmembrane helix</keyword>
<evidence type="ECO:0000256" key="6">
    <source>
        <dbReference type="ARBA" id="ARBA00023065"/>
    </source>
</evidence>
<dbReference type="Pfam" id="PF02888">
    <property type="entry name" value="CaMBD"/>
    <property type="match status" value="1"/>
</dbReference>
<feature type="transmembrane region" description="Helical" evidence="10">
    <location>
        <begin position="331"/>
        <end position="351"/>
    </location>
</feature>
<dbReference type="InParanoid" id="A0A1S3HTQ2"/>
<keyword evidence="2" id="KW-0813">Transport</keyword>
<keyword evidence="12" id="KW-1185">Reference proteome</keyword>
<evidence type="ECO:0000256" key="10">
    <source>
        <dbReference type="SAM" id="Phobius"/>
    </source>
</evidence>
<dbReference type="GO" id="GO:0016286">
    <property type="term" value="F:small conductance calcium-activated potassium channel activity"/>
    <property type="evidence" value="ECO:0007669"/>
    <property type="project" value="InterPro"/>
</dbReference>
<dbReference type="FunFam" id="1.10.287.70:FF:000022">
    <property type="entry name" value="Small conductance calcium-activated potassium channel, isoform O"/>
    <property type="match status" value="1"/>
</dbReference>
<dbReference type="SMART" id="SM01053">
    <property type="entry name" value="CaMBD"/>
    <property type="match status" value="1"/>
</dbReference>
<dbReference type="FunCoup" id="A0A1S3HTQ2">
    <property type="interactions" value="140"/>
</dbReference>
<dbReference type="GeneID" id="106158085"/>
<dbReference type="Gene3D" id="1.10.287.70">
    <property type="match status" value="2"/>
</dbReference>
<dbReference type="KEGG" id="lak:106158085"/>
<feature type="domain" description="Calmodulin-binding" evidence="11">
    <location>
        <begin position="573"/>
        <end position="649"/>
    </location>
</feature>
<name>A0A1S3HTQ2_LINAN</name>
<feature type="region of interest" description="Disordered" evidence="9">
    <location>
        <begin position="148"/>
        <end position="201"/>
    </location>
</feature>
<evidence type="ECO:0000313" key="12">
    <source>
        <dbReference type="Proteomes" id="UP000085678"/>
    </source>
</evidence>
<evidence type="ECO:0000256" key="2">
    <source>
        <dbReference type="ARBA" id="ARBA00022448"/>
    </source>
</evidence>
<dbReference type="InterPro" id="IPR004178">
    <property type="entry name" value="CaM-bd_dom"/>
</dbReference>
<dbReference type="RefSeq" id="XP_013389398.1">
    <property type="nucleotide sequence ID" value="XM_013533944.1"/>
</dbReference>
<feature type="compositionally biased region" description="Basic and acidic residues" evidence="9">
    <location>
        <begin position="189"/>
        <end position="201"/>
    </location>
</feature>
<dbReference type="Pfam" id="PF07885">
    <property type="entry name" value="Ion_trans_2"/>
    <property type="match status" value="1"/>
</dbReference>
<dbReference type="FunFam" id="1.10.287.70:FF:000027">
    <property type="entry name" value="Small conductance calcium-activated potassium channel, isoform O"/>
    <property type="match status" value="1"/>
</dbReference>
<evidence type="ECO:0000256" key="9">
    <source>
        <dbReference type="SAM" id="MobiDB-lite"/>
    </source>
</evidence>
<dbReference type="AlphaFoldDB" id="A0A1S3HTQ2"/>
<dbReference type="Pfam" id="PF03530">
    <property type="entry name" value="SK_channel"/>
    <property type="match status" value="1"/>
</dbReference>
<feature type="transmembrane region" description="Helical" evidence="10">
    <location>
        <begin position="535"/>
        <end position="555"/>
    </location>
</feature>
<dbReference type="GO" id="GO:0016020">
    <property type="term" value="C:membrane"/>
    <property type="evidence" value="ECO:0007669"/>
    <property type="project" value="UniProtKB-SubCell"/>
</dbReference>
<evidence type="ECO:0000256" key="7">
    <source>
        <dbReference type="ARBA" id="ARBA00023136"/>
    </source>
</evidence>
<evidence type="ECO:0000256" key="1">
    <source>
        <dbReference type="ARBA" id="ARBA00004141"/>
    </source>
</evidence>
<dbReference type="SUPFAM" id="SSF81324">
    <property type="entry name" value="Voltage-gated potassium channels"/>
    <property type="match status" value="1"/>
</dbReference>
<keyword evidence="8 13" id="KW-0407">Ion channel</keyword>
<accession>A0A1S3HTQ2</accession>
<keyword evidence="4" id="KW-0112">Calmodulin-binding</keyword>
<gene>
    <name evidence="13" type="primary">LOC106158085</name>
</gene>
<dbReference type="InterPro" id="IPR036122">
    <property type="entry name" value="CaM-bd_dom_sf"/>
</dbReference>
<keyword evidence="7 10" id="KW-0472">Membrane</keyword>
<proteinExistence type="predicted"/>
<dbReference type="PANTHER" id="PTHR10153">
    <property type="entry name" value="SMALL CONDUCTANCE CALCIUM-ACTIVATED POTASSIUM CHANNEL"/>
    <property type="match status" value="1"/>
</dbReference>
<dbReference type="SUPFAM" id="SSF81327">
    <property type="entry name" value="Small-conductance potassium channel"/>
    <property type="match status" value="1"/>
</dbReference>
<evidence type="ECO:0000256" key="4">
    <source>
        <dbReference type="ARBA" id="ARBA00022860"/>
    </source>
</evidence>
<feature type="transmembrane region" description="Helical" evidence="10">
    <location>
        <begin position="419"/>
        <end position="443"/>
    </location>
</feature>
<dbReference type="InterPro" id="IPR013099">
    <property type="entry name" value="K_chnl_dom"/>
</dbReference>
<feature type="transmembrane region" description="Helical" evidence="10">
    <location>
        <begin position="463"/>
        <end position="486"/>
    </location>
</feature>
<protein>
    <submittedName>
        <fullName evidence="13">Small conductance calcium-activated potassium channel protein 2 isoform X1</fullName>
    </submittedName>
</protein>
<keyword evidence="6" id="KW-0406">Ion transport</keyword>
<dbReference type="InterPro" id="IPR015449">
    <property type="entry name" value="K_chnl_Ca-activ_SK"/>
</dbReference>
<dbReference type="GO" id="GO:0005516">
    <property type="term" value="F:calmodulin binding"/>
    <property type="evidence" value="ECO:0007669"/>
    <property type="project" value="UniProtKB-KW"/>
</dbReference>
<reference evidence="13" key="1">
    <citation type="submission" date="2025-08" db="UniProtKB">
        <authorList>
            <consortium name="RefSeq"/>
        </authorList>
    </citation>
    <scope>IDENTIFICATION</scope>
    <source>
        <tissue evidence="13">Gonads</tissue>
    </source>
</reference>
<keyword evidence="3 10" id="KW-0812">Transmembrane</keyword>
<feature type="region of interest" description="Disordered" evidence="9">
    <location>
        <begin position="1"/>
        <end position="33"/>
    </location>
</feature>
<organism evidence="12 13">
    <name type="scientific">Lingula anatina</name>
    <name type="common">Brachiopod</name>
    <name type="synonym">Lingula unguis</name>
    <dbReference type="NCBI Taxonomy" id="7574"/>
    <lineage>
        <taxon>Eukaryota</taxon>
        <taxon>Metazoa</taxon>
        <taxon>Spiralia</taxon>
        <taxon>Lophotrochozoa</taxon>
        <taxon>Brachiopoda</taxon>
        <taxon>Linguliformea</taxon>
        <taxon>Lingulata</taxon>
        <taxon>Lingulida</taxon>
        <taxon>Linguloidea</taxon>
        <taxon>Lingulidae</taxon>
        <taxon>Lingula</taxon>
    </lineage>
</organism>
<evidence type="ECO:0000313" key="13">
    <source>
        <dbReference type="RefSeq" id="XP_013389398.1"/>
    </source>
</evidence>
<comment type="subcellular location">
    <subcellularLocation>
        <location evidence="1">Membrane</location>
        <topology evidence="1">Multi-pass membrane protein</topology>
    </subcellularLocation>
</comment>
<dbReference type="OrthoDB" id="73653at2759"/>
<dbReference type="Proteomes" id="UP000085678">
    <property type="component" value="Unplaced"/>
</dbReference>
<feature type="region of interest" description="Disordered" evidence="9">
    <location>
        <begin position="721"/>
        <end position="781"/>
    </location>
</feature>